<keyword evidence="4" id="KW-1185">Reference proteome</keyword>
<dbReference type="SUPFAM" id="SSF46894">
    <property type="entry name" value="C-terminal effector domain of the bipartite response regulators"/>
    <property type="match status" value="1"/>
</dbReference>
<dbReference type="InterPro" id="IPR000792">
    <property type="entry name" value="Tscrpt_reg_LuxR_C"/>
</dbReference>
<dbReference type="PROSITE" id="PS50043">
    <property type="entry name" value="HTH_LUXR_2"/>
    <property type="match status" value="1"/>
</dbReference>
<dbReference type="Proteomes" id="UP000305546">
    <property type="component" value="Unassembled WGS sequence"/>
</dbReference>
<feature type="domain" description="HTH luxR-type" evidence="2">
    <location>
        <begin position="132"/>
        <end position="197"/>
    </location>
</feature>
<protein>
    <submittedName>
        <fullName evidence="3">Helix-turn-helix transcriptional regulator</fullName>
    </submittedName>
</protein>
<comment type="caution">
    <text evidence="3">The sequence shown here is derived from an EMBL/GenBank/DDBJ whole genome shotgun (WGS) entry which is preliminary data.</text>
</comment>
<dbReference type="InterPro" id="IPR016032">
    <property type="entry name" value="Sig_transdc_resp-reg_C-effctor"/>
</dbReference>
<feature type="region of interest" description="Disordered" evidence="1">
    <location>
        <begin position="1"/>
        <end position="22"/>
    </location>
</feature>
<evidence type="ECO:0000313" key="3">
    <source>
        <dbReference type="EMBL" id="TNC28243.1"/>
    </source>
</evidence>
<reference evidence="3 4" key="1">
    <citation type="submission" date="2019-06" db="EMBL/GenBank/DDBJ databases">
        <title>Amycolatopsis alkalitolerans sp. nov., isolated from Gastrodia elata Blume.</title>
        <authorList>
            <person name="Narsing Rao M.P."/>
            <person name="Li W.J."/>
        </authorList>
    </citation>
    <scope>NUCLEOTIDE SEQUENCE [LARGE SCALE GENOMIC DNA]</scope>
    <source>
        <strain evidence="3 4">SYSUP0005</strain>
    </source>
</reference>
<dbReference type="GO" id="GO:0006355">
    <property type="term" value="P:regulation of DNA-templated transcription"/>
    <property type="evidence" value="ECO:0007669"/>
    <property type="project" value="InterPro"/>
</dbReference>
<evidence type="ECO:0000313" key="4">
    <source>
        <dbReference type="Proteomes" id="UP000305546"/>
    </source>
</evidence>
<dbReference type="InterPro" id="IPR036388">
    <property type="entry name" value="WH-like_DNA-bd_sf"/>
</dbReference>
<proteinExistence type="predicted"/>
<accession>A0A5C4M8Z0</accession>
<gene>
    <name evidence="3" type="ORF">FG385_07435</name>
</gene>
<organism evidence="3 4">
    <name type="scientific">Amycolatopsis alkalitolerans</name>
    <dbReference type="NCBI Taxonomy" id="2547244"/>
    <lineage>
        <taxon>Bacteria</taxon>
        <taxon>Bacillati</taxon>
        <taxon>Actinomycetota</taxon>
        <taxon>Actinomycetes</taxon>
        <taxon>Pseudonocardiales</taxon>
        <taxon>Pseudonocardiaceae</taxon>
        <taxon>Amycolatopsis</taxon>
    </lineage>
</organism>
<dbReference type="EMBL" id="VDFW01000004">
    <property type="protein sequence ID" value="TNC28243.1"/>
    <property type="molecule type" value="Genomic_DNA"/>
</dbReference>
<dbReference type="AlphaFoldDB" id="A0A5C4M8Z0"/>
<sequence>MRVGLLGGPPSTSDPFEGHPDGSRKINRCGVAVRVRAMTALGVSYLGDRAHHERFARDLAQSASLRWTGSPNDADIVLLDTPCTAVAGAAFLVVCPRDEPSATLPPGIRGVISCAATSSARLLALAAGISDVVAPRPLLSTVEIEVLSCAAAGLNLEDTARKLDLTTAGARSALTSAKRKLGARTRANAVALALRHGLLR</sequence>
<dbReference type="SMART" id="SM00421">
    <property type="entry name" value="HTH_LUXR"/>
    <property type="match status" value="1"/>
</dbReference>
<dbReference type="Gene3D" id="1.10.10.10">
    <property type="entry name" value="Winged helix-like DNA-binding domain superfamily/Winged helix DNA-binding domain"/>
    <property type="match status" value="1"/>
</dbReference>
<name>A0A5C4M8Z0_9PSEU</name>
<dbReference type="GO" id="GO:0003677">
    <property type="term" value="F:DNA binding"/>
    <property type="evidence" value="ECO:0007669"/>
    <property type="project" value="InterPro"/>
</dbReference>
<evidence type="ECO:0000256" key="1">
    <source>
        <dbReference type="SAM" id="MobiDB-lite"/>
    </source>
</evidence>
<evidence type="ECO:0000259" key="2">
    <source>
        <dbReference type="PROSITE" id="PS50043"/>
    </source>
</evidence>